<dbReference type="Pfam" id="PF00989">
    <property type="entry name" value="PAS"/>
    <property type="match status" value="1"/>
</dbReference>
<dbReference type="EMBL" id="JAYGHX010000002">
    <property type="protein sequence ID" value="MEA5390383.1"/>
    <property type="molecule type" value="Genomic_DNA"/>
</dbReference>
<comment type="caution">
    <text evidence="2">The sequence shown here is derived from an EMBL/GenBank/DDBJ whole genome shotgun (WGS) entry which is preliminary data.</text>
</comment>
<dbReference type="SUPFAM" id="SSF55785">
    <property type="entry name" value="PYP-like sensor domain (PAS domain)"/>
    <property type="match status" value="1"/>
</dbReference>
<evidence type="ECO:0000259" key="1">
    <source>
        <dbReference type="PROSITE" id="PS50112"/>
    </source>
</evidence>
<reference evidence="2 3" key="1">
    <citation type="submission" date="2023-12" db="EMBL/GenBank/DDBJ databases">
        <title>Baltic Sea Cyanobacteria.</title>
        <authorList>
            <person name="Delbaje E."/>
            <person name="Fewer D.P."/>
            <person name="Shishido T.K."/>
        </authorList>
    </citation>
    <scope>NUCLEOTIDE SEQUENCE [LARGE SCALE GENOMIC DNA]</scope>
    <source>
        <strain evidence="2 3">UHCC 0139</strain>
    </source>
</reference>
<accession>A0ABU5RRK1</accession>
<dbReference type="RefSeq" id="WP_323304490.1">
    <property type="nucleotide sequence ID" value="NZ_JAYGHX010000002.1"/>
</dbReference>
<feature type="domain" description="PAS" evidence="1">
    <location>
        <begin position="13"/>
        <end position="53"/>
    </location>
</feature>
<dbReference type="Gene3D" id="3.30.450.20">
    <property type="entry name" value="PAS domain"/>
    <property type="match status" value="1"/>
</dbReference>
<dbReference type="NCBIfam" id="TIGR00229">
    <property type="entry name" value="sensory_box"/>
    <property type="match status" value="1"/>
</dbReference>
<name>A0ABU5RRK1_9CYAN</name>
<gene>
    <name evidence="2" type="ORF">VB738_03815</name>
</gene>
<dbReference type="CDD" id="cd00130">
    <property type="entry name" value="PAS"/>
    <property type="match status" value="1"/>
</dbReference>
<dbReference type="PROSITE" id="PS50112">
    <property type="entry name" value="PAS"/>
    <property type="match status" value="1"/>
</dbReference>
<evidence type="ECO:0000313" key="3">
    <source>
        <dbReference type="Proteomes" id="UP001304461"/>
    </source>
</evidence>
<dbReference type="Proteomes" id="UP001304461">
    <property type="component" value="Unassembled WGS sequence"/>
</dbReference>
<dbReference type="InterPro" id="IPR035965">
    <property type="entry name" value="PAS-like_dom_sf"/>
</dbReference>
<proteinExistence type="predicted"/>
<keyword evidence="3" id="KW-1185">Reference proteome</keyword>
<sequence length="115" mass="13103">MVTIEELRRRSLPFVAADRDGCIVEINDLFESTYGWTLQDLLGQSLSMILPDSFRDAHHLGFSRFQIVGESQILNHPLELMTICKDQQAINSEHFIVAERRGDGWVFAATLRPLS</sequence>
<dbReference type="InterPro" id="IPR013767">
    <property type="entry name" value="PAS_fold"/>
</dbReference>
<protein>
    <submittedName>
        <fullName evidence="2">PAS domain S-box protein</fullName>
    </submittedName>
</protein>
<dbReference type="InterPro" id="IPR000014">
    <property type="entry name" value="PAS"/>
</dbReference>
<evidence type="ECO:0000313" key="2">
    <source>
        <dbReference type="EMBL" id="MEA5390383.1"/>
    </source>
</evidence>
<organism evidence="2 3">
    <name type="scientific">Cyanobium gracile UHCC 0139</name>
    <dbReference type="NCBI Taxonomy" id="3110308"/>
    <lineage>
        <taxon>Bacteria</taxon>
        <taxon>Bacillati</taxon>
        <taxon>Cyanobacteriota</taxon>
        <taxon>Cyanophyceae</taxon>
        <taxon>Synechococcales</taxon>
        <taxon>Prochlorococcaceae</taxon>
        <taxon>Cyanobium</taxon>
    </lineage>
</organism>